<evidence type="ECO:0000313" key="4">
    <source>
        <dbReference type="Proteomes" id="UP000001555"/>
    </source>
</evidence>
<feature type="compositionally biased region" description="Basic residues" evidence="1">
    <location>
        <begin position="59"/>
        <end position="72"/>
    </location>
</feature>
<protein>
    <submittedName>
        <fullName evidence="2 3">Uncharacterized protein</fullName>
    </submittedName>
</protein>
<evidence type="ECO:0000256" key="1">
    <source>
        <dbReference type="SAM" id="MobiDB-lite"/>
    </source>
</evidence>
<keyword evidence="4" id="KW-1185">Reference proteome</keyword>
<dbReference type="EMBL" id="ABJB010598331">
    <property type="status" value="NOT_ANNOTATED_CDS"/>
    <property type="molecule type" value="Genomic_DNA"/>
</dbReference>
<accession>B7QGJ3</accession>
<feature type="compositionally biased region" description="Basic and acidic residues" evidence="1">
    <location>
        <begin position="18"/>
        <end position="45"/>
    </location>
</feature>
<dbReference type="PaxDb" id="6945-B7QGJ3"/>
<evidence type="ECO:0000313" key="2">
    <source>
        <dbReference type="EMBL" id="EEC17965.1"/>
    </source>
</evidence>
<feature type="region of interest" description="Disordered" evidence="1">
    <location>
        <begin position="1"/>
        <end position="83"/>
    </location>
</feature>
<dbReference type="Proteomes" id="UP000001555">
    <property type="component" value="Unassembled WGS sequence"/>
</dbReference>
<dbReference type="HOGENOM" id="CLU_2545144_0_0_1"/>
<dbReference type="EnsemblMetazoa" id="ISCW022406-RA">
    <property type="protein sequence ID" value="ISCW022406-PA"/>
    <property type="gene ID" value="ISCW022406"/>
</dbReference>
<name>B7QGJ3_IXOSC</name>
<dbReference type="VEuPathDB" id="VectorBase:ISCW022406"/>
<dbReference type="InParanoid" id="B7QGJ3"/>
<organism>
    <name type="scientific">Ixodes scapularis</name>
    <name type="common">Black-legged tick</name>
    <name type="synonym">Deer tick</name>
    <dbReference type="NCBI Taxonomy" id="6945"/>
    <lineage>
        <taxon>Eukaryota</taxon>
        <taxon>Metazoa</taxon>
        <taxon>Ecdysozoa</taxon>
        <taxon>Arthropoda</taxon>
        <taxon>Chelicerata</taxon>
        <taxon>Arachnida</taxon>
        <taxon>Acari</taxon>
        <taxon>Parasitiformes</taxon>
        <taxon>Ixodida</taxon>
        <taxon>Ixodoidea</taxon>
        <taxon>Ixodidae</taxon>
        <taxon>Ixodinae</taxon>
        <taxon>Ixodes</taxon>
    </lineage>
</organism>
<reference evidence="2 4" key="1">
    <citation type="submission" date="2008-03" db="EMBL/GenBank/DDBJ databases">
        <title>Annotation of Ixodes scapularis.</title>
        <authorList>
            <consortium name="Ixodes scapularis Genome Project Consortium"/>
            <person name="Caler E."/>
            <person name="Hannick L.I."/>
            <person name="Bidwell S."/>
            <person name="Joardar V."/>
            <person name="Thiagarajan M."/>
            <person name="Amedeo P."/>
            <person name="Galinsky K.J."/>
            <person name="Schobel S."/>
            <person name="Inman J."/>
            <person name="Hostetler J."/>
            <person name="Miller J."/>
            <person name="Hammond M."/>
            <person name="Megy K."/>
            <person name="Lawson D."/>
            <person name="Kodira C."/>
            <person name="Sutton G."/>
            <person name="Meyer J."/>
            <person name="Hill C.A."/>
            <person name="Birren B."/>
            <person name="Nene V."/>
            <person name="Collins F."/>
            <person name="Alarcon-Chaidez F."/>
            <person name="Wikel S."/>
            <person name="Strausberg R."/>
        </authorList>
    </citation>
    <scope>NUCLEOTIDE SEQUENCE [LARGE SCALE GENOMIC DNA]</scope>
    <source>
        <strain evidence="4">Wikel</strain>
        <strain evidence="2">Wikel colony</strain>
    </source>
</reference>
<proteinExistence type="predicted"/>
<gene>
    <name evidence="2" type="ORF">IscW_ISCW022406</name>
</gene>
<reference evidence="3" key="2">
    <citation type="submission" date="2020-05" db="UniProtKB">
        <authorList>
            <consortium name="EnsemblMetazoa"/>
        </authorList>
    </citation>
    <scope>IDENTIFICATION</scope>
    <source>
        <strain evidence="3">wikel</strain>
    </source>
</reference>
<dbReference type="VEuPathDB" id="VectorBase:ISCI022406"/>
<evidence type="ECO:0000313" key="3">
    <source>
        <dbReference type="EnsemblMetazoa" id="ISCW022406-PA"/>
    </source>
</evidence>
<sequence>MVWQTPPSSPGTRVHGPGVEELRGHEKDSKKEWSHRARDGHDGSSRRVGQMRMDASRRGTTRRRERPRRCYLRRQVGRELSPW</sequence>
<dbReference type="EMBL" id="DS931786">
    <property type="protein sequence ID" value="EEC17965.1"/>
    <property type="molecule type" value="Genomic_DNA"/>
</dbReference>
<dbReference type="AlphaFoldDB" id="B7QGJ3"/>